<keyword evidence="2" id="KW-1185">Reference proteome</keyword>
<protein>
    <submittedName>
        <fullName evidence="1">Uncharacterized protein</fullName>
    </submittedName>
</protein>
<organism evidence="1 2">
    <name type="scientific">Plasmopara halstedii</name>
    <name type="common">Downy mildew of sunflower</name>
    <dbReference type="NCBI Taxonomy" id="4781"/>
    <lineage>
        <taxon>Eukaryota</taxon>
        <taxon>Sar</taxon>
        <taxon>Stramenopiles</taxon>
        <taxon>Oomycota</taxon>
        <taxon>Peronosporomycetes</taxon>
        <taxon>Peronosporales</taxon>
        <taxon>Peronosporaceae</taxon>
        <taxon>Plasmopara</taxon>
    </lineage>
</organism>
<evidence type="ECO:0000313" key="2">
    <source>
        <dbReference type="Proteomes" id="UP000054928"/>
    </source>
</evidence>
<dbReference type="AlphaFoldDB" id="A0A0P1AS65"/>
<sequence length="71" mass="8138">MVLRSFKLGMSPYPIYGFTSLRRFMCGQKNKERLSEKISDLNKIGSLSLVEARFAVSLLHGVVGHKRQWSH</sequence>
<reference evidence="2" key="1">
    <citation type="submission" date="2014-09" db="EMBL/GenBank/DDBJ databases">
        <authorList>
            <person name="Sharma Rahul"/>
            <person name="Thines Marco"/>
        </authorList>
    </citation>
    <scope>NUCLEOTIDE SEQUENCE [LARGE SCALE GENOMIC DNA]</scope>
</reference>
<accession>A0A0P1AS65</accession>
<dbReference type="Proteomes" id="UP000054928">
    <property type="component" value="Unassembled WGS sequence"/>
</dbReference>
<dbReference type="RefSeq" id="XP_024580848.1">
    <property type="nucleotide sequence ID" value="XM_024730586.1"/>
</dbReference>
<evidence type="ECO:0000313" key="1">
    <source>
        <dbReference type="EMBL" id="CEG44479.1"/>
    </source>
</evidence>
<name>A0A0P1AS65_PLAHL</name>
<proteinExistence type="predicted"/>
<dbReference type="GeneID" id="36395897"/>
<dbReference type="EMBL" id="CCYD01001204">
    <property type="protein sequence ID" value="CEG44479.1"/>
    <property type="molecule type" value="Genomic_DNA"/>
</dbReference>